<dbReference type="InterPro" id="IPR050111">
    <property type="entry name" value="C-type_lectin/snaclec_domain"/>
</dbReference>
<dbReference type="InterPro" id="IPR018378">
    <property type="entry name" value="C-type_lectin_CS"/>
</dbReference>
<organism evidence="4 5">
    <name type="scientific">Mytilus edulis</name>
    <name type="common">Blue mussel</name>
    <dbReference type="NCBI Taxonomy" id="6550"/>
    <lineage>
        <taxon>Eukaryota</taxon>
        <taxon>Metazoa</taxon>
        <taxon>Spiralia</taxon>
        <taxon>Lophotrochozoa</taxon>
        <taxon>Mollusca</taxon>
        <taxon>Bivalvia</taxon>
        <taxon>Autobranchia</taxon>
        <taxon>Pteriomorphia</taxon>
        <taxon>Mytilida</taxon>
        <taxon>Mytiloidea</taxon>
        <taxon>Mytilidae</taxon>
        <taxon>Mytilinae</taxon>
        <taxon>Mytilus</taxon>
    </lineage>
</organism>
<accession>A0A8S3R6G2</accession>
<dbReference type="SUPFAM" id="SSF56436">
    <property type="entry name" value="C-type lectin-like"/>
    <property type="match status" value="1"/>
</dbReference>
<keyword evidence="2" id="KW-0472">Membrane</keyword>
<dbReference type="CDD" id="cd00037">
    <property type="entry name" value="CLECT"/>
    <property type="match status" value="1"/>
</dbReference>
<dbReference type="PROSITE" id="PS50041">
    <property type="entry name" value="C_TYPE_LECTIN_2"/>
    <property type="match status" value="1"/>
</dbReference>
<dbReference type="OrthoDB" id="7357196at2759"/>
<dbReference type="PANTHER" id="PTHR22803">
    <property type="entry name" value="MANNOSE, PHOSPHOLIPASE, LECTIN RECEPTOR RELATED"/>
    <property type="match status" value="1"/>
</dbReference>
<dbReference type="Gene3D" id="3.10.100.10">
    <property type="entry name" value="Mannose-Binding Protein A, subunit A"/>
    <property type="match status" value="1"/>
</dbReference>
<reference evidence="4" key="1">
    <citation type="submission" date="2021-03" db="EMBL/GenBank/DDBJ databases">
        <authorList>
            <person name="Bekaert M."/>
        </authorList>
    </citation>
    <scope>NUCLEOTIDE SEQUENCE</scope>
</reference>
<keyword evidence="5" id="KW-1185">Reference proteome</keyword>
<comment type="caution">
    <text evidence="4">The sequence shown here is derived from an EMBL/GenBank/DDBJ whole genome shotgun (WGS) entry which is preliminary data.</text>
</comment>
<feature type="domain" description="C-type lectin" evidence="3">
    <location>
        <begin position="131"/>
        <end position="253"/>
    </location>
</feature>
<feature type="transmembrane region" description="Helical" evidence="2">
    <location>
        <begin position="53"/>
        <end position="72"/>
    </location>
</feature>
<dbReference type="EMBL" id="CAJPWZ010000755">
    <property type="protein sequence ID" value="CAG2200712.1"/>
    <property type="molecule type" value="Genomic_DNA"/>
</dbReference>
<gene>
    <name evidence="4" type="ORF">MEDL_15339</name>
</gene>
<keyword evidence="1" id="KW-1015">Disulfide bond</keyword>
<evidence type="ECO:0000256" key="1">
    <source>
        <dbReference type="ARBA" id="ARBA00023157"/>
    </source>
</evidence>
<dbReference type="PROSITE" id="PS00615">
    <property type="entry name" value="C_TYPE_LECTIN_1"/>
    <property type="match status" value="1"/>
</dbReference>
<evidence type="ECO:0000313" key="4">
    <source>
        <dbReference type="EMBL" id="CAG2200712.1"/>
    </source>
</evidence>
<dbReference type="Proteomes" id="UP000683360">
    <property type="component" value="Unassembled WGS sequence"/>
</dbReference>
<sequence length="261" mass="28788">MIVVSLSIRRYKGQIIPEQNSIDQQTDIFLVDDSGARETSFVDSSGFGTGSDFGLPSIPFLPIALLMIPMVMMTMMTMMSTVTSETSVAPIPVVPRTGLATVPTTQADVQTTPCVPTTCPTSYRLLADQTISPNCYSYDEDTERNWGDALESCTLIPGSYLWRPNTQDEANAVFNLFNIDTSDEIWTGANSPTHNENFVVAGDTAAFSLTNLPFGEWDEGDFGEDCVEIEVNTLGVWLWENEDCRDEIPFICELPRVSTSF</sequence>
<dbReference type="InterPro" id="IPR016186">
    <property type="entry name" value="C-type_lectin-like/link_sf"/>
</dbReference>
<dbReference type="SMART" id="SM00034">
    <property type="entry name" value="CLECT"/>
    <property type="match status" value="1"/>
</dbReference>
<name>A0A8S3R6G2_MYTED</name>
<keyword evidence="2" id="KW-0812">Transmembrane</keyword>
<evidence type="ECO:0000313" key="5">
    <source>
        <dbReference type="Proteomes" id="UP000683360"/>
    </source>
</evidence>
<dbReference type="InterPro" id="IPR016187">
    <property type="entry name" value="CTDL_fold"/>
</dbReference>
<dbReference type="Pfam" id="PF00059">
    <property type="entry name" value="Lectin_C"/>
    <property type="match status" value="1"/>
</dbReference>
<dbReference type="InterPro" id="IPR001304">
    <property type="entry name" value="C-type_lectin-like"/>
</dbReference>
<protein>
    <recommendedName>
        <fullName evidence="3">C-type lectin domain-containing protein</fullName>
    </recommendedName>
</protein>
<dbReference type="AlphaFoldDB" id="A0A8S3R6G2"/>
<evidence type="ECO:0000259" key="3">
    <source>
        <dbReference type="PROSITE" id="PS50041"/>
    </source>
</evidence>
<evidence type="ECO:0000256" key="2">
    <source>
        <dbReference type="SAM" id="Phobius"/>
    </source>
</evidence>
<proteinExistence type="predicted"/>
<keyword evidence="2" id="KW-1133">Transmembrane helix</keyword>